<feature type="domain" description="C-type lectin" evidence="2">
    <location>
        <begin position="35"/>
        <end position="162"/>
    </location>
</feature>
<keyword evidence="1" id="KW-0732">Signal</keyword>
<dbReference type="RefSeq" id="XP_016941490.4">
    <property type="nucleotide sequence ID" value="XM_017086001.4"/>
</dbReference>
<dbReference type="SUPFAM" id="SSF56436">
    <property type="entry name" value="C-type lectin-like"/>
    <property type="match status" value="1"/>
</dbReference>
<dbReference type="InterPro" id="IPR016186">
    <property type="entry name" value="C-type_lectin-like/link_sf"/>
</dbReference>
<dbReference type="InterPro" id="IPR001304">
    <property type="entry name" value="C-type_lectin-like"/>
</dbReference>
<dbReference type="PROSITE" id="PS50041">
    <property type="entry name" value="C_TYPE_LECTIN_2"/>
    <property type="match status" value="1"/>
</dbReference>
<dbReference type="SMART" id="SM00034">
    <property type="entry name" value="CLECT"/>
    <property type="match status" value="1"/>
</dbReference>
<dbReference type="Pfam" id="PF00059">
    <property type="entry name" value="Lectin_C"/>
    <property type="match status" value="1"/>
</dbReference>
<sequence length="186" mass="20846">MSGTGNTLFSLCAALIFSLARAELKARCPSGFTFIGEKCYHVSYEKANWFNADRKCYNLNSTLVVFDNERDMQLLTATLQVLGLPFSNSWKDSIWTGLSCLGMGNCSAFVQNRDGAAVAYTPWSPNQPNNLLAKDCVGYANYNGFGYHNIECSLYEFPFVCQAKRLETDSYLCLKKEQFLEVDVIV</sequence>
<feature type="signal peptide" evidence="1">
    <location>
        <begin position="1"/>
        <end position="22"/>
    </location>
</feature>
<dbReference type="CDD" id="cd00037">
    <property type="entry name" value="CLECT"/>
    <property type="match status" value="1"/>
</dbReference>
<gene>
    <name evidence="4" type="primary">LOC108018409</name>
</gene>
<evidence type="ECO:0000313" key="3">
    <source>
        <dbReference type="Proteomes" id="UP001652628"/>
    </source>
</evidence>
<reference evidence="4" key="2">
    <citation type="submission" date="2025-08" db="UniProtKB">
        <authorList>
            <consortium name="RefSeq"/>
        </authorList>
    </citation>
    <scope>IDENTIFICATION</scope>
</reference>
<dbReference type="AlphaFoldDB" id="A0AB39ZRD2"/>
<evidence type="ECO:0000259" key="2">
    <source>
        <dbReference type="PROSITE" id="PS50041"/>
    </source>
</evidence>
<proteinExistence type="predicted"/>
<dbReference type="InterPro" id="IPR050111">
    <property type="entry name" value="C-type_lectin/snaclec_domain"/>
</dbReference>
<evidence type="ECO:0000313" key="4">
    <source>
        <dbReference type="RefSeq" id="XP_016941490.4"/>
    </source>
</evidence>
<reference evidence="3" key="1">
    <citation type="submission" date="2025-05" db="UniProtKB">
        <authorList>
            <consortium name="RefSeq"/>
        </authorList>
    </citation>
    <scope>NUCLEOTIDE SEQUENCE [LARGE SCALE GENOMIC DNA]</scope>
</reference>
<dbReference type="InterPro" id="IPR016187">
    <property type="entry name" value="CTDL_fold"/>
</dbReference>
<keyword evidence="3" id="KW-1185">Reference proteome</keyword>
<feature type="chain" id="PRO_5046415309" evidence="1">
    <location>
        <begin position="23"/>
        <end position="186"/>
    </location>
</feature>
<evidence type="ECO:0000256" key="1">
    <source>
        <dbReference type="SAM" id="SignalP"/>
    </source>
</evidence>
<organism evidence="3 4">
    <name type="scientific">Drosophila suzukii</name>
    <name type="common">Spotted-wing drosophila fruit fly</name>
    <dbReference type="NCBI Taxonomy" id="28584"/>
    <lineage>
        <taxon>Eukaryota</taxon>
        <taxon>Metazoa</taxon>
        <taxon>Ecdysozoa</taxon>
        <taxon>Arthropoda</taxon>
        <taxon>Hexapoda</taxon>
        <taxon>Insecta</taxon>
        <taxon>Pterygota</taxon>
        <taxon>Neoptera</taxon>
        <taxon>Endopterygota</taxon>
        <taxon>Diptera</taxon>
        <taxon>Brachycera</taxon>
        <taxon>Muscomorpha</taxon>
        <taxon>Ephydroidea</taxon>
        <taxon>Drosophilidae</taxon>
        <taxon>Drosophila</taxon>
        <taxon>Sophophora</taxon>
    </lineage>
</organism>
<dbReference type="Gene3D" id="3.10.100.10">
    <property type="entry name" value="Mannose-Binding Protein A, subunit A"/>
    <property type="match status" value="1"/>
</dbReference>
<dbReference type="PANTHER" id="PTHR22803">
    <property type="entry name" value="MANNOSE, PHOSPHOLIPASE, LECTIN RECEPTOR RELATED"/>
    <property type="match status" value="1"/>
</dbReference>
<protein>
    <submittedName>
        <fullName evidence="4">C-type lectin 37Db-like</fullName>
    </submittedName>
</protein>
<dbReference type="Proteomes" id="UP001652628">
    <property type="component" value="Chromosome 2L"/>
</dbReference>
<dbReference type="GeneID" id="108018409"/>
<accession>A0AB39ZRD2</accession>
<name>A0AB39ZRD2_DROSZ</name>